<reference evidence="1" key="1">
    <citation type="submission" date="2015-12" db="EMBL/GenBank/DDBJ databases">
        <title>Gene expression during late stages of embryo sac development: a critical building block for successful pollen-pistil interactions.</title>
        <authorList>
            <person name="Liu Y."/>
            <person name="Joly V."/>
            <person name="Sabar M."/>
            <person name="Matton D.P."/>
        </authorList>
    </citation>
    <scope>NUCLEOTIDE SEQUENCE</scope>
</reference>
<organism evidence="1">
    <name type="scientific">Solanum chacoense</name>
    <name type="common">Chaco potato</name>
    <dbReference type="NCBI Taxonomy" id="4108"/>
    <lineage>
        <taxon>Eukaryota</taxon>
        <taxon>Viridiplantae</taxon>
        <taxon>Streptophyta</taxon>
        <taxon>Embryophyta</taxon>
        <taxon>Tracheophyta</taxon>
        <taxon>Spermatophyta</taxon>
        <taxon>Magnoliopsida</taxon>
        <taxon>eudicotyledons</taxon>
        <taxon>Gunneridae</taxon>
        <taxon>Pentapetalae</taxon>
        <taxon>asterids</taxon>
        <taxon>lamiids</taxon>
        <taxon>Solanales</taxon>
        <taxon>Solanaceae</taxon>
        <taxon>Solanoideae</taxon>
        <taxon>Solaneae</taxon>
        <taxon>Solanum</taxon>
    </lineage>
</organism>
<accession>A0A0V0GHF0</accession>
<evidence type="ECO:0000313" key="1">
    <source>
        <dbReference type="EMBL" id="JAP07113.1"/>
    </source>
</evidence>
<feature type="non-terminal residue" evidence="1">
    <location>
        <position position="1"/>
    </location>
</feature>
<sequence length="66" mass="7924">CGYTRRDKIRNDIIRQGWSGLLGDKMGEVKLRWFEHVNRRSIDAPVRRYKRLAIVGFRRGRGRPRK</sequence>
<dbReference type="AlphaFoldDB" id="A0A0V0GHF0"/>
<dbReference type="PANTHER" id="PTHR46238">
    <property type="entry name" value="REVERSE TRANSCRIPTASE DOMAIN-CONTAINING PROTEIN"/>
    <property type="match status" value="1"/>
</dbReference>
<protein>
    <submittedName>
        <fullName evidence="1">Putative ovule protein</fullName>
    </submittedName>
</protein>
<proteinExistence type="predicted"/>
<dbReference type="EMBL" id="GEDG01039441">
    <property type="protein sequence ID" value="JAP07113.1"/>
    <property type="molecule type" value="Transcribed_RNA"/>
</dbReference>
<dbReference type="PANTHER" id="PTHR46238:SF8">
    <property type="entry name" value="ENDONUCLEASE_EXONUCLEASE_PHOSPHATASE DOMAIN-CONTAINING PROTEIN"/>
    <property type="match status" value="1"/>
</dbReference>
<name>A0A0V0GHF0_SOLCH</name>